<organism evidence="3 4">
    <name type="scientific">Vitrella brassicaformis (strain CCMP3155)</name>
    <dbReference type="NCBI Taxonomy" id="1169540"/>
    <lineage>
        <taxon>Eukaryota</taxon>
        <taxon>Sar</taxon>
        <taxon>Alveolata</taxon>
        <taxon>Colpodellida</taxon>
        <taxon>Vitrellaceae</taxon>
        <taxon>Vitrella</taxon>
    </lineage>
</organism>
<dbReference type="Pfam" id="PF26188">
    <property type="entry name" value="RESC6"/>
    <property type="match status" value="1"/>
</dbReference>
<dbReference type="Pfam" id="PF08373">
    <property type="entry name" value="RAP"/>
    <property type="match status" value="1"/>
</dbReference>
<feature type="compositionally biased region" description="Basic and acidic residues" evidence="1">
    <location>
        <begin position="567"/>
        <end position="583"/>
    </location>
</feature>
<dbReference type="InterPro" id="IPR050870">
    <property type="entry name" value="FAST_kinase"/>
</dbReference>
<dbReference type="OrthoDB" id="441846at2759"/>
<evidence type="ECO:0000313" key="4">
    <source>
        <dbReference type="Proteomes" id="UP000041254"/>
    </source>
</evidence>
<feature type="domain" description="RAP" evidence="2">
    <location>
        <begin position="464"/>
        <end position="524"/>
    </location>
</feature>
<protein>
    <recommendedName>
        <fullName evidence="2">RAP domain-containing protein</fullName>
    </recommendedName>
</protein>
<dbReference type="EMBL" id="CDMY01000144">
    <property type="protein sequence ID" value="CEL93169.1"/>
    <property type="molecule type" value="Genomic_DNA"/>
</dbReference>
<proteinExistence type="predicted"/>
<dbReference type="GO" id="GO:0044528">
    <property type="term" value="P:regulation of mitochondrial mRNA stability"/>
    <property type="evidence" value="ECO:0007669"/>
    <property type="project" value="TreeGrafter"/>
</dbReference>
<dbReference type="GO" id="GO:0035770">
    <property type="term" value="C:ribonucleoprotein granule"/>
    <property type="evidence" value="ECO:0007669"/>
    <property type="project" value="TreeGrafter"/>
</dbReference>
<dbReference type="GO" id="GO:0000963">
    <property type="term" value="P:mitochondrial RNA processing"/>
    <property type="evidence" value="ECO:0007669"/>
    <property type="project" value="TreeGrafter"/>
</dbReference>
<feature type="region of interest" description="Disordered" evidence="1">
    <location>
        <begin position="540"/>
        <end position="583"/>
    </location>
</feature>
<gene>
    <name evidence="3" type="ORF">Vbra_4749</name>
</gene>
<dbReference type="PANTHER" id="PTHR21228:SF40">
    <property type="entry name" value="LD45607P"/>
    <property type="match status" value="1"/>
</dbReference>
<dbReference type="PANTHER" id="PTHR21228">
    <property type="entry name" value="FAST LEU-RICH DOMAIN-CONTAINING"/>
    <property type="match status" value="1"/>
</dbReference>
<accession>A0A0G4EB39</accession>
<dbReference type="InParanoid" id="A0A0G4EB39"/>
<dbReference type="Proteomes" id="UP000041254">
    <property type="component" value="Unassembled WGS sequence"/>
</dbReference>
<dbReference type="PhylomeDB" id="A0A0G4EB39"/>
<dbReference type="GO" id="GO:0003723">
    <property type="term" value="F:RNA binding"/>
    <property type="evidence" value="ECO:0007669"/>
    <property type="project" value="TreeGrafter"/>
</dbReference>
<dbReference type="SMART" id="SM00952">
    <property type="entry name" value="RAP"/>
    <property type="match status" value="1"/>
</dbReference>
<reference evidence="3 4" key="1">
    <citation type="submission" date="2014-11" db="EMBL/GenBank/DDBJ databases">
        <authorList>
            <person name="Zhu J."/>
            <person name="Qi W."/>
            <person name="Song R."/>
        </authorList>
    </citation>
    <scope>NUCLEOTIDE SEQUENCE [LARGE SCALE GENOMIC DNA]</scope>
</reference>
<dbReference type="VEuPathDB" id="CryptoDB:Vbra_4749"/>
<evidence type="ECO:0000313" key="3">
    <source>
        <dbReference type="EMBL" id="CEL93169.1"/>
    </source>
</evidence>
<evidence type="ECO:0000256" key="1">
    <source>
        <dbReference type="SAM" id="MobiDB-lite"/>
    </source>
</evidence>
<keyword evidence="4" id="KW-1185">Reference proteome</keyword>
<dbReference type="PROSITE" id="PS51286">
    <property type="entry name" value="RAP"/>
    <property type="match status" value="1"/>
</dbReference>
<sequence length="583" mass="66672">MHVLRRPSSSRLCTARTSRSAEILPQCCAARLFSTYVDSTDRKTAVSIMEDPADILQYFIQNSDMDAPTLETTLRCLGRIAIRNGARQMESITADERFHRLLGTIGSRLEEANGRLLAMLATAMAYFRNPGGELLELVHKLGDVVMRRENAFNPRNLSSLALAFSTMGHRDPNLIEFIRVEAVKYMQDFRPNDLHVIMDAYRRWGVYNRELADMLVERMTDEIDRYTSKDVIMTLHVLSQVGLARGFLLRRLATLAFENLGDFDTRQLVTLFYSLSRLRFLSTQNCDDLIDALKIRDLDPKSINLDCMAIAQILFSLETAGYTENPAIIQCLVDAYQHKITEGKATVSLLGKVDMAHALCFYNLKGTQPLLEKTLQDIFAGQVTRNRLLHTKLWEVIGALEVEQKGMRVDIPVQWRAACDETDRLEQDKTETSRVHSEVVLVLDNLKGKYALSVLRNQRAGYYRVDLYDEETKIAIDLDTVNRPVGRLLKHRHMSLQGYRPVSLDYWMWRRCRSEEDQTLFLKQLLTRPLVDAGRLDASALPSADRPQQQQQPAKTAFTDSAFVQSDDERRLTESESEDRMSM</sequence>
<dbReference type="OMA" id="TAKIHFW"/>
<dbReference type="GO" id="GO:0005759">
    <property type="term" value="C:mitochondrial matrix"/>
    <property type="evidence" value="ECO:0007669"/>
    <property type="project" value="TreeGrafter"/>
</dbReference>
<dbReference type="InterPro" id="IPR058917">
    <property type="entry name" value="RESC6_dom"/>
</dbReference>
<feature type="compositionally biased region" description="Polar residues" evidence="1">
    <location>
        <begin position="546"/>
        <end position="564"/>
    </location>
</feature>
<dbReference type="AlphaFoldDB" id="A0A0G4EB39"/>
<name>A0A0G4EB39_VITBC</name>
<dbReference type="STRING" id="1169540.A0A0G4EB39"/>
<evidence type="ECO:0000259" key="2">
    <source>
        <dbReference type="PROSITE" id="PS51286"/>
    </source>
</evidence>
<dbReference type="InterPro" id="IPR013584">
    <property type="entry name" value="RAP"/>
</dbReference>